<dbReference type="AlphaFoldDB" id="A0A9P6JIV8"/>
<dbReference type="EMBL" id="MU157947">
    <property type="protein sequence ID" value="KAF9522410.1"/>
    <property type="molecule type" value="Genomic_DNA"/>
</dbReference>
<keyword evidence="1" id="KW-0812">Transmembrane</keyword>
<sequence>MSPICHHRSVEYSRSPPSYALAILSIFSRIFGSYRYRNTRNLRHTTAEAEKAASHIISSISYCIT</sequence>
<keyword evidence="1" id="KW-1133">Transmembrane helix</keyword>
<keyword evidence="1" id="KW-0472">Membrane</keyword>
<organism evidence="2 3">
    <name type="scientific">Crepidotus variabilis</name>
    <dbReference type="NCBI Taxonomy" id="179855"/>
    <lineage>
        <taxon>Eukaryota</taxon>
        <taxon>Fungi</taxon>
        <taxon>Dikarya</taxon>
        <taxon>Basidiomycota</taxon>
        <taxon>Agaricomycotina</taxon>
        <taxon>Agaricomycetes</taxon>
        <taxon>Agaricomycetidae</taxon>
        <taxon>Agaricales</taxon>
        <taxon>Agaricineae</taxon>
        <taxon>Crepidotaceae</taxon>
        <taxon>Crepidotus</taxon>
    </lineage>
</organism>
<proteinExistence type="predicted"/>
<evidence type="ECO:0000313" key="2">
    <source>
        <dbReference type="EMBL" id="KAF9522410.1"/>
    </source>
</evidence>
<evidence type="ECO:0000313" key="3">
    <source>
        <dbReference type="Proteomes" id="UP000807306"/>
    </source>
</evidence>
<comment type="caution">
    <text evidence="2">The sequence shown here is derived from an EMBL/GenBank/DDBJ whole genome shotgun (WGS) entry which is preliminary data.</text>
</comment>
<protein>
    <submittedName>
        <fullName evidence="2">Uncharacterized protein</fullName>
    </submittedName>
</protein>
<name>A0A9P6JIV8_9AGAR</name>
<feature type="transmembrane region" description="Helical" evidence="1">
    <location>
        <begin position="18"/>
        <end position="36"/>
    </location>
</feature>
<gene>
    <name evidence="2" type="ORF">CPB83DRAFT_864538</name>
</gene>
<dbReference type="Proteomes" id="UP000807306">
    <property type="component" value="Unassembled WGS sequence"/>
</dbReference>
<accession>A0A9P6JIV8</accession>
<keyword evidence="3" id="KW-1185">Reference proteome</keyword>
<evidence type="ECO:0000256" key="1">
    <source>
        <dbReference type="SAM" id="Phobius"/>
    </source>
</evidence>
<reference evidence="2" key="1">
    <citation type="submission" date="2020-11" db="EMBL/GenBank/DDBJ databases">
        <authorList>
            <consortium name="DOE Joint Genome Institute"/>
            <person name="Ahrendt S."/>
            <person name="Riley R."/>
            <person name="Andreopoulos W."/>
            <person name="Labutti K."/>
            <person name="Pangilinan J."/>
            <person name="Ruiz-Duenas F.J."/>
            <person name="Barrasa J.M."/>
            <person name="Sanchez-Garcia M."/>
            <person name="Camarero S."/>
            <person name="Miyauchi S."/>
            <person name="Serrano A."/>
            <person name="Linde D."/>
            <person name="Babiker R."/>
            <person name="Drula E."/>
            <person name="Ayuso-Fernandez I."/>
            <person name="Pacheco R."/>
            <person name="Padilla G."/>
            <person name="Ferreira P."/>
            <person name="Barriuso J."/>
            <person name="Kellner H."/>
            <person name="Castanera R."/>
            <person name="Alfaro M."/>
            <person name="Ramirez L."/>
            <person name="Pisabarro A.G."/>
            <person name="Kuo A."/>
            <person name="Tritt A."/>
            <person name="Lipzen A."/>
            <person name="He G."/>
            <person name="Yan M."/>
            <person name="Ng V."/>
            <person name="Cullen D."/>
            <person name="Martin F."/>
            <person name="Rosso M.-N."/>
            <person name="Henrissat B."/>
            <person name="Hibbett D."/>
            <person name="Martinez A.T."/>
            <person name="Grigoriev I.V."/>
        </authorList>
    </citation>
    <scope>NUCLEOTIDE SEQUENCE</scope>
    <source>
        <strain evidence="2">CBS 506.95</strain>
    </source>
</reference>